<dbReference type="EMBL" id="JBBHJY010000007">
    <property type="protein sequence ID" value="MEJ6010949.1"/>
    <property type="molecule type" value="Genomic_DNA"/>
</dbReference>
<gene>
    <name evidence="10" type="ORF">WG900_13585</name>
</gene>
<keyword evidence="4 8" id="KW-1133">Transmembrane helix</keyword>
<accession>A0ABU8SAK3</accession>
<feature type="domain" description="Phospholipid/glycerol acyltransferase" evidence="9">
    <location>
        <begin position="77"/>
        <end position="191"/>
    </location>
</feature>
<evidence type="ECO:0000259" key="9">
    <source>
        <dbReference type="SMART" id="SM00563"/>
    </source>
</evidence>
<name>A0ABU8SAK3_9SPHN</name>
<comment type="caution">
    <text evidence="10">The sequence shown here is derived from an EMBL/GenBank/DDBJ whole genome shotgun (WGS) entry which is preliminary data.</text>
</comment>
<keyword evidence="11" id="KW-1185">Reference proteome</keyword>
<evidence type="ECO:0000256" key="6">
    <source>
        <dbReference type="ARBA" id="ARBA00023136"/>
    </source>
</evidence>
<comment type="subcellular location">
    <subcellularLocation>
        <location evidence="1">Membrane</location>
    </subcellularLocation>
</comment>
<protein>
    <submittedName>
        <fullName evidence="10">1-acyl-sn-glycerol-3-phosphate acyltransferase</fullName>
    </submittedName>
</protein>
<dbReference type="PANTHER" id="PTHR23063">
    <property type="entry name" value="PHOSPHOLIPID ACYLTRANSFERASE"/>
    <property type="match status" value="1"/>
</dbReference>
<evidence type="ECO:0000256" key="2">
    <source>
        <dbReference type="ARBA" id="ARBA00022679"/>
    </source>
</evidence>
<dbReference type="PANTHER" id="PTHR23063:SF52">
    <property type="entry name" value="LYSOPHOSPHATIDYLCHOLINE ACYLTRANSFERASE"/>
    <property type="match status" value="1"/>
</dbReference>
<evidence type="ECO:0000256" key="5">
    <source>
        <dbReference type="ARBA" id="ARBA00023098"/>
    </source>
</evidence>
<keyword evidence="5" id="KW-0443">Lipid metabolism</keyword>
<evidence type="ECO:0000256" key="7">
    <source>
        <dbReference type="ARBA" id="ARBA00023315"/>
    </source>
</evidence>
<evidence type="ECO:0000313" key="10">
    <source>
        <dbReference type="EMBL" id="MEJ6010949.1"/>
    </source>
</evidence>
<evidence type="ECO:0000313" key="11">
    <source>
        <dbReference type="Proteomes" id="UP001379235"/>
    </source>
</evidence>
<dbReference type="GO" id="GO:0016746">
    <property type="term" value="F:acyltransferase activity"/>
    <property type="evidence" value="ECO:0007669"/>
    <property type="project" value="UniProtKB-KW"/>
</dbReference>
<evidence type="ECO:0000256" key="1">
    <source>
        <dbReference type="ARBA" id="ARBA00004370"/>
    </source>
</evidence>
<dbReference type="RefSeq" id="WP_339967804.1">
    <property type="nucleotide sequence ID" value="NZ_JBBHJY010000007.1"/>
</dbReference>
<dbReference type="CDD" id="cd07989">
    <property type="entry name" value="LPLAT_AGPAT-like"/>
    <property type="match status" value="1"/>
</dbReference>
<keyword evidence="2" id="KW-0808">Transferase</keyword>
<keyword evidence="3 8" id="KW-0812">Transmembrane</keyword>
<dbReference type="Pfam" id="PF01553">
    <property type="entry name" value="Acyltransferase"/>
    <property type="match status" value="1"/>
</dbReference>
<sequence>MAAAVQASRRRFGLFAILRIIVRVFAMVVLLLACLLPYYLFALLRLRNPWPRTFLAGICWIAGVQIRVSGERPKGSAFLIANHVSWIDIPAIAQGTGSAFVGHDGLASVPLIKHLCAMNDTVFIARHDRASVHRQVEDVRRAIRDTGALTIFPEGTTSDGTGLLPFKSSLLSALEPVPENVRVVPVLLDYGAEAASLAWVGEEHGVDNFLRILARRRPVVVTMTFCQPLSGEQVRDRKTMAAAARDALSASFRTAAA</sequence>
<dbReference type="SUPFAM" id="SSF69593">
    <property type="entry name" value="Glycerol-3-phosphate (1)-acyltransferase"/>
    <property type="match status" value="1"/>
</dbReference>
<dbReference type="SMART" id="SM00563">
    <property type="entry name" value="PlsC"/>
    <property type="match status" value="1"/>
</dbReference>
<feature type="transmembrane region" description="Helical" evidence="8">
    <location>
        <begin position="12"/>
        <end position="41"/>
    </location>
</feature>
<dbReference type="Proteomes" id="UP001379235">
    <property type="component" value="Unassembled WGS sequence"/>
</dbReference>
<keyword evidence="7 10" id="KW-0012">Acyltransferase</keyword>
<evidence type="ECO:0000256" key="8">
    <source>
        <dbReference type="SAM" id="Phobius"/>
    </source>
</evidence>
<evidence type="ECO:0000256" key="4">
    <source>
        <dbReference type="ARBA" id="ARBA00022989"/>
    </source>
</evidence>
<dbReference type="InterPro" id="IPR002123">
    <property type="entry name" value="Plipid/glycerol_acylTrfase"/>
</dbReference>
<keyword evidence="6 8" id="KW-0472">Membrane</keyword>
<reference evidence="10 11" key="1">
    <citation type="submission" date="2024-03" db="EMBL/GenBank/DDBJ databases">
        <authorList>
            <person name="Jo J.-H."/>
        </authorList>
    </citation>
    <scope>NUCLEOTIDE SEQUENCE [LARGE SCALE GENOMIC DNA]</scope>
    <source>
        <strain evidence="10 11">AS3R-12</strain>
    </source>
</reference>
<organism evidence="10 11">
    <name type="scientific">Novosphingobium aquae</name>
    <dbReference type="NCBI Taxonomy" id="3133435"/>
    <lineage>
        <taxon>Bacteria</taxon>
        <taxon>Pseudomonadati</taxon>
        <taxon>Pseudomonadota</taxon>
        <taxon>Alphaproteobacteria</taxon>
        <taxon>Sphingomonadales</taxon>
        <taxon>Sphingomonadaceae</taxon>
        <taxon>Novosphingobium</taxon>
    </lineage>
</organism>
<evidence type="ECO:0000256" key="3">
    <source>
        <dbReference type="ARBA" id="ARBA00022692"/>
    </source>
</evidence>
<proteinExistence type="predicted"/>